<dbReference type="HOGENOM" id="CLU_3345894_0_0_5"/>
<protein>
    <submittedName>
        <fullName evidence="1">Uncharacterized protein</fullName>
    </submittedName>
</protein>
<name>G2KR68_MICAA</name>
<dbReference type="AlphaFoldDB" id="G2KR68"/>
<evidence type="ECO:0000313" key="2">
    <source>
        <dbReference type="Proteomes" id="UP000009286"/>
    </source>
</evidence>
<organism evidence="1 2">
    <name type="scientific">Micavibrio aeruginosavorus (strain ARL-13)</name>
    <dbReference type="NCBI Taxonomy" id="856793"/>
    <lineage>
        <taxon>Bacteria</taxon>
        <taxon>Pseudomonadati</taxon>
        <taxon>Bdellovibrionota</taxon>
        <taxon>Bdellovibrionia</taxon>
        <taxon>Bdellovibrionales</taxon>
        <taxon>Pseudobdellovibrionaceae</taxon>
        <taxon>Micavibrio</taxon>
    </lineage>
</organism>
<evidence type="ECO:0000313" key="1">
    <source>
        <dbReference type="EMBL" id="AEP08720.1"/>
    </source>
</evidence>
<accession>G2KR68</accession>
<dbReference type="EMBL" id="CP002382">
    <property type="protein sequence ID" value="AEP08720.1"/>
    <property type="molecule type" value="Genomic_DNA"/>
</dbReference>
<gene>
    <name evidence="1" type="ordered locus">MICA_375</name>
</gene>
<sequence>MTSFDGGDQFFDHRSVIRWGDVIQIFLSMQLDQNVNN</sequence>
<dbReference type="Proteomes" id="UP000009286">
    <property type="component" value="Chromosome"/>
</dbReference>
<keyword evidence="2" id="KW-1185">Reference proteome</keyword>
<reference evidence="1 2" key="1">
    <citation type="journal article" date="2011" name="BMC Genomics">
        <title>Genomic insights into an obligate epibiotic bacterial predator: Micavibrio aeruginosavorus ARL-13.</title>
        <authorList>
            <person name="Wang Z."/>
            <person name="Kadouri D."/>
            <person name="Wu M."/>
        </authorList>
    </citation>
    <scope>NUCLEOTIDE SEQUENCE [LARGE SCALE GENOMIC DNA]</scope>
    <source>
        <strain evidence="1 2">ARL-13</strain>
    </source>
</reference>
<proteinExistence type="predicted"/>
<dbReference type="KEGG" id="mai:MICA_375"/>